<dbReference type="AlphaFoldDB" id="M2YNK6"/>
<reference evidence="3" key="1">
    <citation type="journal article" date="2012" name="PLoS Genet.">
        <title>The genomes of the fungal plant pathogens Cladosporium fulvum and Dothistroma septosporum reveal adaptation to different hosts and lifestyles but also signatures of common ancestry.</title>
        <authorList>
            <person name="de Wit P.J.G.M."/>
            <person name="van der Burgt A."/>
            <person name="Oekmen B."/>
            <person name="Stergiopoulos I."/>
            <person name="Abd-Elsalam K.A."/>
            <person name="Aerts A.L."/>
            <person name="Bahkali A.H."/>
            <person name="Beenen H.G."/>
            <person name="Chettri P."/>
            <person name="Cox M.P."/>
            <person name="Datema E."/>
            <person name="de Vries R.P."/>
            <person name="Dhillon B."/>
            <person name="Ganley A.R."/>
            <person name="Griffiths S.A."/>
            <person name="Guo Y."/>
            <person name="Hamelin R.C."/>
            <person name="Henrissat B."/>
            <person name="Kabir M.S."/>
            <person name="Jashni M.K."/>
            <person name="Kema G."/>
            <person name="Klaubauf S."/>
            <person name="Lapidus A."/>
            <person name="Levasseur A."/>
            <person name="Lindquist E."/>
            <person name="Mehrabi R."/>
            <person name="Ohm R.A."/>
            <person name="Owen T.J."/>
            <person name="Salamov A."/>
            <person name="Schwelm A."/>
            <person name="Schijlen E."/>
            <person name="Sun H."/>
            <person name="van den Burg H.A."/>
            <person name="van Ham R.C.H.J."/>
            <person name="Zhang S."/>
            <person name="Goodwin S.B."/>
            <person name="Grigoriev I.V."/>
            <person name="Collemare J."/>
            <person name="Bradshaw R.E."/>
        </authorList>
    </citation>
    <scope>NUCLEOTIDE SEQUENCE [LARGE SCALE GENOMIC DNA]</scope>
    <source>
        <strain evidence="3">NZE10 / CBS 128990</strain>
    </source>
</reference>
<evidence type="ECO:0000256" key="1">
    <source>
        <dbReference type="SAM" id="MobiDB-lite"/>
    </source>
</evidence>
<feature type="compositionally biased region" description="Pro residues" evidence="1">
    <location>
        <begin position="68"/>
        <end position="85"/>
    </location>
</feature>
<keyword evidence="3" id="KW-1185">Reference proteome</keyword>
<organism evidence="2 3">
    <name type="scientific">Dothistroma septosporum (strain NZE10 / CBS 128990)</name>
    <name type="common">Red band needle blight fungus</name>
    <name type="synonym">Mycosphaerella pini</name>
    <dbReference type="NCBI Taxonomy" id="675120"/>
    <lineage>
        <taxon>Eukaryota</taxon>
        <taxon>Fungi</taxon>
        <taxon>Dikarya</taxon>
        <taxon>Ascomycota</taxon>
        <taxon>Pezizomycotina</taxon>
        <taxon>Dothideomycetes</taxon>
        <taxon>Dothideomycetidae</taxon>
        <taxon>Mycosphaerellales</taxon>
        <taxon>Mycosphaerellaceae</taxon>
        <taxon>Dothistroma</taxon>
    </lineage>
</organism>
<evidence type="ECO:0000313" key="2">
    <source>
        <dbReference type="EMBL" id="EME43600.1"/>
    </source>
</evidence>
<feature type="compositionally biased region" description="Polar residues" evidence="1">
    <location>
        <begin position="1"/>
        <end position="14"/>
    </location>
</feature>
<dbReference type="HOGENOM" id="CLU_2038019_0_0_1"/>
<reference evidence="2 3" key="2">
    <citation type="journal article" date="2012" name="PLoS Pathog.">
        <title>Diverse lifestyles and strategies of plant pathogenesis encoded in the genomes of eighteen Dothideomycetes fungi.</title>
        <authorList>
            <person name="Ohm R.A."/>
            <person name="Feau N."/>
            <person name="Henrissat B."/>
            <person name="Schoch C.L."/>
            <person name="Horwitz B.A."/>
            <person name="Barry K.W."/>
            <person name="Condon B.J."/>
            <person name="Copeland A.C."/>
            <person name="Dhillon B."/>
            <person name="Glaser F."/>
            <person name="Hesse C.N."/>
            <person name="Kosti I."/>
            <person name="LaButti K."/>
            <person name="Lindquist E.A."/>
            <person name="Lucas S."/>
            <person name="Salamov A.A."/>
            <person name="Bradshaw R.E."/>
            <person name="Ciuffetti L."/>
            <person name="Hamelin R.C."/>
            <person name="Kema G.H.J."/>
            <person name="Lawrence C."/>
            <person name="Scott J.A."/>
            <person name="Spatafora J.W."/>
            <person name="Turgeon B.G."/>
            <person name="de Wit P.J.G.M."/>
            <person name="Zhong S."/>
            <person name="Goodwin S.B."/>
            <person name="Grigoriev I.V."/>
        </authorList>
    </citation>
    <scope>NUCLEOTIDE SEQUENCE [LARGE SCALE GENOMIC DNA]</scope>
    <source>
        <strain evidence="3">NZE10 / CBS 128990</strain>
    </source>
</reference>
<proteinExistence type="predicted"/>
<dbReference type="Proteomes" id="UP000016933">
    <property type="component" value="Unassembled WGS sequence"/>
</dbReference>
<dbReference type="EMBL" id="KB446540">
    <property type="protein sequence ID" value="EME43600.1"/>
    <property type="molecule type" value="Genomic_DNA"/>
</dbReference>
<sequence>MPNPFTETQIQTSPPATPTDKKPFDNHAQLSMPTIIETPFEPDRPQPWQPPNVPPPVPNPELSLPFEPNRPYPWQPPSVPPPVPNPELSRSNSEPHGPGMPIPDPHPGKPDPDAGPLRSLF</sequence>
<feature type="compositionally biased region" description="Pro residues" evidence="1">
    <location>
        <begin position="45"/>
        <end position="59"/>
    </location>
</feature>
<protein>
    <submittedName>
        <fullName evidence="2">Uncharacterized protein</fullName>
    </submittedName>
</protein>
<gene>
    <name evidence="2" type="ORF">DOTSEDRAFT_25523</name>
</gene>
<evidence type="ECO:0000313" key="3">
    <source>
        <dbReference type="Proteomes" id="UP000016933"/>
    </source>
</evidence>
<name>M2YNK6_DOTSN</name>
<accession>M2YNK6</accession>
<feature type="region of interest" description="Disordered" evidence="1">
    <location>
        <begin position="1"/>
        <end position="121"/>
    </location>
</feature>